<evidence type="ECO:0000313" key="2">
    <source>
        <dbReference type="Proteomes" id="UP000756132"/>
    </source>
</evidence>
<dbReference type="AlphaFoldDB" id="A0A9Q8LBZ8"/>
<reference evidence="1" key="2">
    <citation type="journal article" date="2022" name="Microb. Genom.">
        <title>A chromosome-scale genome assembly of the tomato pathogen Cladosporium fulvum reveals a compartmentalized genome architecture and the presence of a dispensable chromosome.</title>
        <authorList>
            <person name="Zaccaron A.Z."/>
            <person name="Chen L.H."/>
            <person name="Samaras A."/>
            <person name="Stergiopoulos I."/>
        </authorList>
    </citation>
    <scope>NUCLEOTIDE SEQUENCE</scope>
    <source>
        <strain evidence="1">Race5_Kim</strain>
    </source>
</reference>
<sequence>MDAASFFVAQCGNTANCAGYAQAPQSAGGACYYIISDGRCNNQQSFGDMFRYYNTNGAGYTVGNGQCGFLLPIAGPPQ</sequence>
<dbReference type="Proteomes" id="UP000756132">
    <property type="component" value="Chromosome 3"/>
</dbReference>
<protein>
    <submittedName>
        <fullName evidence="1">Uncharacterized protein</fullName>
    </submittedName>
</protein>
<dbReference type="GeneID" id="71987776"/>
<keyword evidence="2" id="KW-1185">Reference proteome</keyword>
<proteinExistence type="predicted"/>
<organism evidence="1 2">
    <name type="scientific">Passalora fulva</name>
    <name type="common">Tomato leaf mold</name>
    <name type="synonym">Cladosporium fulvum</name>
    <dbReference type="NCBI Taxonomy" id="5499"/>
    <lineage>
        <taxon>Eukaryota</taxon>
        <taxon>Fungi</taxon>
        <taxon>Dikarya</taxon>
        <taxon>Ascomycota</taxon>
        <taxon>Pezizomycotina</taxon>
        <taxon>Dothideomycetes</taxon>
        <taxon>Dothideomycetidae</taxon>
        <taxon>Mycosphaerellales</taxon>
        <taxon>Mycosphaerellaceae</taxon>
        <taxon>Fulvia</taxon>
    </lineage>
</organism>
<gene>
    <name evidence="1" type="ORF">CLAFUR5_07898</name>
</gene>
<dbReference type="KEGG" id="ffu:CLAFUR5_07898"/>
<dbReference type="OrthoDB" id="3648004at2759"/>
<dbReference type="RefSeq" id="XP_047759013.1">
    <property type="nucleotide sequence ID" value="XM_047907046.1"/>
</dbReference>
<name>A0A9Q8LBZ8_PASFU</name>
<accession>A0A9Q8LBZ8</accession>
<reference evidence="1" key="1">
    <citation type="submission" date="2021-12" db="EMBL/GenBank/DDBJ databases">
        <authorList>
            <person name="Zaccaron A."/>
            <person name="Stergiopoulos I."/>
        </authorList>
    </citation>
    <scope>NUCLEOTIDE SEQUENCE</scope>
    <source>
        <strain evidence="1">Race5_Kim</strain>
    </source>
</reference>
<evidence type="ECO:0000313" key="1">
    <source>
        <dbReference type="EMBL" id="UJO14647.1"/>
    </source>
</evidence>
<dbReference type="EMBL" id="CP090165">
    <property type="protein sequence ID" value="UJO14647.1"/>
    <property type="molecule type" value="Genomic_DNA"/>
</dbReference>